<dbReference type="EMBL" id="CP144918">
    <property type="protein sequence ID" value="WWA48585.1"/>
    <property type="molecule type" value="Genomic_DNA"/>
</dbReference>
<dbReference type="InterPro" id="IPR011990">
    <property type="entry name" value="TPR-like_helical_dom_sf"/>
</dbReference>
<evidence type="ECO:0000256" key="1">
    <source>
        <dbReference type="ARBA" id="ARBA00022737"/>
    </source>
</evidence>
<keyword evidence="5" id="KW-1185">Reference proteome</keyword>
<dbReference type="PANTHER" id="PTHR44858">
    <property type="entry name" value="TETRATRICOPEPTIDE REPEAT PROTEIN 6"/>
    <property type="match status" value="1"/>
</dbReference>
<reference evidence="4 5" key="1">
    <citation type="submission" date="2024-02" db="EMBL/GenBank/DDBJ databases">
        <title>The whole genome sequence of five bacterial samples isolated from Abu Dhabi Sabkha-shore region.</title>
        <authorList>
            <person name="Sudalaimuthuasari N."/>
            <person name="Sarfraz B."/>
            <person name="Tuyisabe J.D."/>
            <person name="Mugisha Ntwali L.D.M."/>
            <person name="Ali A.I.A.A."/>
            <person name="Almansoori S.Z.A."/>
            <person name="Alajami H.S.A."/>
            <person name="Almeqbaali A.A.S."/>
            <person name="Kundu B."/>
            <person name="Saeed E.E."/>
            <person name="Sukumarinath V."/>
            <person name="Mishra A.K."/>
            <person name="Hazzouri K.M."/>
            <person name="Almaskari R."/>
            <person name="Sharma A.K."/>
            <person name="Amiri K.M.A."/>
        </authorList>
    </citation>
    <scope>NUCLEOTIDE SEQUENCE [LARGE SCALE GENOMIC DNA]</scope>
    <source>
        <strain evidence="5">kcgeb_sd</strain>
    </source>
</reference>
<accession>A0ABZ2DE16</accession>
<dbReference type="SUPFAM" id="SSF48452">
    <property type="entry name" value="TPR-like"/>
    <property type="match status" value="1"/>
</dbReference>
<name>A0ABZ2DE16_9SPHN</name>
<dbReference type="InterPro" id="IPR019734">
    <property type="entry name" value="TPR_rpt"/>
</dbReference>
<gene>
    <name evidence="4" type="ORF">V5F89_06705</name>
</gene>
<dbReference type="Gene3D" id="2.60.120.620">
    <property type="entry name" value="q2cbj1_9rhob like domain"/>
    <property type="match status" value="1"/>
</dbReference>
<evidence type="ECO:0000256" key="3">
    <source>
        <dbReference type="PROSITE-ProRule" id="PRU00339"/>
    </source>
</evidence>
<dbReference type="InterPro" id="IPR050498">
    <property type="entry name" value="Ycf3"/>
</dbReference>
<dbReference type="PROSITE" id="PS50005">
    <property type="entry name" value="TPR"/>
    <property type="match status" value="1"/>
</dbReference>
<evidence type="ECO:0000256" key="2">
    <source>
        <dbReference type="ARBA" id="ARBA00022803"/>
    </source>
</evidence>
<dbReference type="PANTHER" id="PTHR44858:SF20">
    <property type="entry name" value="SHSP DOMAIN-CONTAINING PROTEIN"/>
    <property type="match status" value="1"/>
</dbReference>
<dbReference type="Gene3D" id="1.25.40.10">
    <property type="entry name" value="Tetratricopeptide repeat domain"/>
    <property type="match status" value="2"/>
</dbReference>
<dbReference type="InterPro" id="IPR012668">
    <property type="entry name" value="CHP02466"/>
</dbReference>
<feature type="repeat" description="TPR" evidence="3">
    <location>
        <begin position="39"/>
        <end position="72"/>
    </location>
</feature>
<keyword evidence="1" id="KW-0677">Repeat</keyword>
<dbReference type="Pfam" id="PF13759">
    <property type="entry name" value="2OG-FeII_Oxy_5"/>
    <property type="match status" value="1"/>
</dbReference>
<proteinExistence type="predicted"/>
<dbReference type="RefSeq" id="WP_338447465.1">
    <property type="nucleotide sequence ID" value="NZ_CP144918.1"/>
</dbReference>
<organism evidence="4 5">
    <name type="scientific">Pelagerythrobacter marensis</name>
    <dbReference type="NCBI Taxonomy" id="543877"/>
    <lineage>
        <taxon>Bacteria</taxon>
        <taxon>Pseudomonadati</taxon>
        <taxon>Pseudomonadota</taxon>
        <taxon>Alphaproteobacteria</taxon>
        <taxon>Sphingomonadales</taxon>
        <taxon>Erythrobacteraceae</taxon>
        <taxon>Pelagerythrobacter</taxon>
    </lineage>
</organism>
<keyword evidence="2 3" id="KW-0802">TPR repeat</keyword>
<dbReference type="Proteomes" id="UP001335183">
    <property type="component" value="Chromosome"/>
</dbReference>
<sequence length="494" mass="53409">MPTGDEHLIRAAIAARNAGDAREWIARLERRLDEAPDNSRLWHTLGTLHRAELETEQAIAAFSRALQLDAASAVTAHALARATLEAGRPAVDLYDAALALAPADGTILVGRAAALSAEGQAGRAIEELRTLLHSNPRWADGHKHLAEMLVAEGRADEQLATLDAAIGQYPRDPQLRATRLDILYRGQQFAELAAFAEACERALGASDGLTIYKAIALSELGQSAKADSLFASILPTSSPELASHAMRHHLRCGRPETAATIGEALLDAPGSNHVWSWLGTAWRLLGDSRAEWFYRPDLVQTFALLDGEQLERLVELLRGLHRTRSAHLGQSVRQGTQTDGPLLARTEPEIVALRKAIVSQVAFYMAALVDDRTHPVLAAKPSRPRIAGSWSVRLQGGGYHANHVHPEGWISAALYFVTPDSAADDPHAGWLSLGEPPKELDLALEPLRLIEPVPGRLVLFPSTTWHGTRPIDGGERLTVAFDIAPAPPPANHGE</sequence>
<evidence type="ECO:0000313" key="5">
    <source>
        <dbReference type="Proteomes" id="UP001335183"/>
    </source>
</evidence>
<protein>
    <submittedName>
        <fullName evidence="4">2OG-Fe(II) oxygenase</fullName>
    </submittedName>
</protein>
<evidence type="ECO:0000313" key="4">
    <source>
        <dbReference type="EMBL" id="WWA48585.1"/>
    </source>
</evidence>